<sequence>MTRFLADYARNPVNLLMLVLVPTVFVIVSAGSLAEAAKLLGGPGGPAVATATAGWAAGFLAGLAMYFQMASARSADRRLVLAGLTATRLVAARLVTGLALALLVTAVSLIALAARSGIDTPLRVVGGTAMFALIYLALGAVVGTHVRTPVNGTVLILFIWILDVFFGPALGAADRVSTRWLPSHFVTLWMVDLPSRHGGRLGDLGWALAWTAGAVLVCWVVVVRSARIARRRPPRQAGSARAQLSGGLRMGIRDYGRNPVLWALLIAVPVVFVLLATAATPDAQTTLPLIEKGRAVLLTFRLPDVHAGTMTPIAVGSLSALAGLFIALDARAGDQRLILSGYGRGSLLTARMLVIALAVLLVSVVSLSVTAAVFNAQQWTVYIGATLLLGATYGLVGVAIGFLLGRVAGVFVAFLVPFLDLGIGQSPMLRSEPPRRAEFMPGYGASRMLLDGGLTRTFDRFGSLLIALAWLGGLTLITIWLWRRPIVLEPGRGHLAVGAR</sequence>
<feature type="transmembrane region" description="Helical" evidence="5">
    <location>
        <begin position="379"/>
        <end position="396"/>
    </location>
</feature>
<feature type="transmembrane region" description="Helical" evidence="5">
    <location>
        <begin position="154"/>
        <end position="173"/>
    </location>
</feature>
<feature type="transmembrane region" description="Helical" evidence="5">
    <location>
        <begin position="259"/>
        <end position="279"/>
    </location>
</feature>
<feature type="transmembrane region" description="Helical" evidence="5">
    <location>
        <begin position="461"/>
        <end position="482"/>
    </location>
</feature>
<evidence type="ECO:0000256" key="1">
    <source>
        <dbReference type="ARBA" id="ARBA00004141"/>
    </source>
</evidence>
<keyword evidence="4 5" id="KW-0472">Membrane</keyword>
<feature type="transmembrane region" description="Helical" evidence="5">
    <location>
        <begin position="124"/>
        <end position="142"/>
    </location>
</feature>
<reference evidence="8" key="1">
    <citation type="journal article" date="2019" name="Int. J. Syst. Evol. Microbiol.">
        <title>The Global Catalogue of Microorganisms (GCM) 10K type strain sequencing project: providing services to taxonomists for standard genome sequencing and annotation.</title>
        <authorList>
            <consortium name="The Broad Institute Genomics Platform"/>
            <consortium name="The Broad Institute Genome Sequencing Center for Infectious Disease"/>
            <person name="Wu L."/>
            <person name="Ma J."/>
        </authorList>
    </citation>
    <scope>NUCLEOTIDE SEQUENCE [LARGE SCALE GENOMIC DNA]</scope>
    <source>
        <strain evidence="8">JCM 15614</strain>
    </source>
</reference>
<evidence type="ECO:0000313" key="7">
    <source>
        <dbReference type="EMBL" id="GAA3164252.1"/>
    </source>
</evidence>
<gene>
    <name evidence="7" type="ORF">GCM10010531_15560</name>
</gene>
<accession>A0ABP6P3T4</accession>
<keyword evidence="8" id="KW-1185">Reference proteome</keyword>
<feature type="transmembrane region" description="Helical" evidence="5">
    <location>
        <begin position="12"/>
        <end position="34"/>
    </location>
</feature>
<evidence type="ECO:0000259" key="6">
    <source>
        <dbReference type="Pfam" id="PF12698"/>
    </source>
</evidence>
<feature type="transmembrane region" description="Helical" evidence="5">
    <location>
        <begin position="403"/>
        <end position="423"/>
    </location>
</feature>
<feature type="transmembrane region" description="Helical" evidence="5">
    <location>
        <begin position="204"/>
        <end position="223"/>
    </location>
</feature>
<comment type="caution">
    <text evidence="7">The sequence shown here is derived from an EMBL/GenBank/DDBJ whole genome shotgun (WGS) entry which is preliminary data.</text>
</comment>
<evidence type="ECO:0000256" key="5">
    <source>
        <dbReference type="SAM" id="Phobius"/>
    </source>
</evidence>
<dbReference type="Proteomes" id="UP001499924">
    <property type="component" value="Unassembled WGS sequence"/>
</dbReference>
<dbReference type="Pfam" id="PF12698">
    <property type="entry name" value="ABC2_membrane_3"/>
    <property type="match status" value="1"/>
</dbReference>
<feature type="transmembrane region" description="Helical" evidence="5">
    <location>
        <begin position="79"/>
        <end position="112"/>
    </location>
</feature>
<keyword evidence="3 5" id="KW-1133">Transmembrane helix</keyword>
<organism evidence="7 8">
    <name type="scientific">Blastococcus jejuensis</name>
    <dbReference type="NCBI Taxonomy" id="351224"/>
    <lineage>
        <taxon>Bacteria</taxon>
        <taxon>Bacillati</taxon>
        <taxon>Actinomycetota</taxon>
        <taxon>Actinomycetes</taxon>
        <taxon>Geodermatophilales</taxon>
        <taxon>Geodermatophilaceae</taxon>
        <taxon>Blastococcus</taxon>
    </lineage>
</organism>
<dbReference type="EMBL" id="BAAAVV010000003">
    <property type="protein sequence ID" value="GAA3164252.1"/>
    <property type="molecule type" value="Genomic_DNA"/>
</dbReference>
<evidence type="ECO:0000256" key="2">
    <source>
        <dbReference type="ARBA" id="ARBA00022692"/>
    </source>
</evidence>
<proteinExistence type="predicted"/>
<feature type="transmembrane region" description="Helical" evidence="5">
    <location>
        <begin position="46"/>
        <end position="67"/>
    </location>
</feature>
<dbReference type="InterPro" id="IPR013525">
    <property type="entry name" value="ABC2_TM"/>
</dbReference>
<name>A0ABP6P3T4_9ACTN</name>
<keyword evidence="2 5" id="KW-0812">Transmembrane</keyword>
<dbReference type="RefSeq" id="WP_344688192.1">
    <property type="nucleotide sequence ID" value="NZ_BAAAVV010000003.1"/>
</dbReference>
<feature type="transmembrane region" description="Helical" evidence="5">
    <location>
        <begin position="307"/>
        <end position="328"/>
    </location>
</feature>
<evidence type="ECO:0000313" key="8">
    <source>
        <dbReference type="Proteomes" id="UP001499924"/>
    </source>
</evidence>
<protein>
    <recommendedName>
        <fullName evidence="6">ABC-2 type transporter transmembrane domain-containing protein</fullName>
    </recommendedName>
</protein>
<evidence type="ECO:0000256" key="4">
    <source>
        <dbReference type="ARBA" id="ARBA00023136"/>
    </source>
</evidence>
<feature type="transmembrane region" description="Helical" evidence="5">
    <location>
        <begin position="348"/>
        <end position="373"/>
    </location>
</feature>
<comment type="subcellular location">
    <subcellularLocation>
        <location evidence="1">Membrane</location>
        <topology evidence="1">Multi-pass membrane protein</topology>
    </subcellularLocation>
</comment>
<feature type="domain" description="ABC-2 type transporter transmembrane" evidence="6">
    <location>
        <begin position="77"/>
        <end position="222"/>
    </location>
</feature>
<evidence type="ECO:0000256" key="3">
    <source>
        <dbReference type="ARBA" id="ARBA00022989"/>
    </source>
</evidence>